<dbReference type="InterPro" id="IPR002645">
    <property type="entry name" value="STAS_dom"/>
</dbReference>
<gene>
    <name evidence="4" type="ORF">ABID21_001440</name>
</gene>
<reference evidence="4 5" key="1">
    <citation type="submission" date="2024-06" db="EMBL/GenBank/DDBJ databases">
        <title>Genomic Encyclopedia of Type Strains, Phase IV (KMG-IV): sequencing the most valuable type-strain genomes for metagenomic binning, comparative biology and taxonomic classification.</title>
        <authorList>
            <person name="Goeker M."/>
        </authorList>
    </citation>
    <scope>NUCLEOTIDE SEQUENCE [LARGE SCALE GENOMIC DNA]</scope>
    <source>
        <strain evidence="4 5">DSM 105042</strain>
    </source>
</reference>
<evidence type="ECO:0000256" key="2">
    <source>
        <dbReference type="RuleBase" id="RU003749"/>
    </source>
</evidence>
<dbReference type="CDD" id="cd07043">
    <property type="entry name" value="STAS_anti-anti-sigma_factors"/>
    <property type="match status" value="1"/>
</dbReference>
<dbReference type="Gene3D" id="3.30.750.24">
    <property type="entry name" value="STAS domain"/>
    <property type="match status" value="1"/>
</dbReference>
<dbReference type="RefSeq" id="WP_247243298.1">
    <property type="nucleotide sequence ID" value="NZ_JALJRA010000005.1"/>
</dbReference>
<feature type="domain" description="STAS" evidence="3">
    <location>
        <begin position="10"/>
        <end position="119"/>
    </location>
</feature>
<dbReference type="Pfam" id="PF01740">
    <property type="entry name" value="STAS"/>
    <property type="match status" value="1"/>
</dbReference>
<dbReference type="InterPro" id="IPR036513">
    <property type="entry name" value="STAS_dom_sf"/>
</dbReference>
<dbReference type="InterPro" id="IPR003658">
    <property type="entry name" value="Anti-sigma_ant"/>
</dbReference>
<name>A0ABV2H498_9HYPH</name>
<evidence type="ECO:0000313" key="4">
    <source>
        <dbReference type="EMBL" id="MET3585331.1"/>
    </source>
</evidence>
<dbReference type="SUPFAM" id="SSF52091">
    <property type="entry name" value="SpoIIaa-like"/>
    <property type="match status" value="1"/>
</dbReference>
<evidence type="ECO:0000259" key="3">
    <source>
        <dbReference type="PROSITE" id="PS50801"/>
    </source>
</evidence>
<comment type="similarity">
    <text evidence="1 2">Belongs to the anti-sigma-factor antagonist family.</text>
</comment>
<dbReference type="Proteomes" id="UP001549031">
    <property type="component" value="Unassembled WGS sequence"/>
</dbReference>
<evidence type="ECO:0000256" key="1">
    <source>
        <dbReference type="ARBA" id="ARBA00009013"/>
    </source>
</evidence>
<evidence type="ECO:0000313" key="5">
    <source>
        <dbReference type="Proteomes" id="UP001549031"/>
    </source>
</evidence>
<comment type="caution">
    <text evidence="4">The sequence shown here is derived from an EMBL/GenBank/DDBJ whole genome shotgun (WGS) entry which is preliminary data.</text>
</comment>
<protein>
    <recommendedName>
        <fullName evidence="2">Anti-sigma factor antagonist</fullName>
    </recommendedName>
</protein>
<dbReference type="PANTHER" id="PTHR33495">
    <property type="entry name" value="ANTI-SIGMA FACTOR ANTAGONIST TM_1081-RELATED-RELATED"/>
    <property type="match status" value="1"/>
</dbReference>
<sequence length="126" mass="13433">MTMKGFFKMIEISDSIDGGAVIVHPKGKIDTLTAKTFEAHLKKHIDEGIGPLLVDLAEVDYVSSFGLRSMLVVAKLLAPSGRKYVLFGLSPQVHEVLRVSGFLRIIPVVASRAEALALAEAAAGSS</sequence>
<dbReference type="PROSITE" id="PS50801">
    <property type="entry name" value="STAS"/>
    <property type="match status" value="1"/>
</dbReference>
<proteinExistence type="inferred from homology"/>
<dbReference type="EMBL" id="JBEPLJ010000005">
    <property type="protein sequence ID" value="MET3585331.1"/>
    <property type="molecule type" value="Genomic_DNA"/>
</dbReference>
<accession>A0ABV2H498</accession>
<organism evidence="4 5">
    <name type="scientific">Pseudorhizobium tarimense</name>
    <dbReference type="NCBI Taxonomy" id="1079109"/>
    <lineage>
        <taxon>Bacteria</taxon>
        <taxon>Pseudomonadati</taxon>
        <taxon>Pseudomonadota</taxon>
        <taxon>Alphaproteobacteria</taxon>
        <taxon>Hyphomicrobiales</taxon>
        <taxon>Rhizobiaceae</taxon>
        <taxon>Rhizobium/Agrobacterium group</taxon>
        <taxon>Pseudorhizobium</taxon>
    </lineage>
</organism>
<dbReference type="NCBIfam" id="TIGR00377">
    <property type="entry name" value="ant_ant_sig"/>
    <property type="match status" value="1"/>
</dbReference>
<keyword evidence="5" id="KW-1185">Reference proteome</keyword>